<keyword evidence="1" id="KW-1133">Transmembrane helix</keyword>
<dbReference type="Gene3D" id="2.40.10.120">
    <property type="match status" value="1"/>
</dbReference>
<keyword evidence="3" id="KW-1185">Reference proteome</keyword>
<accession>A0ABW6A757</accession>
<dbReference type="Proteomes" id="UP001597511">
    <property type="component" value="Unassembled WGS sequence"/>
</dbReference>
<sequence>MSTQVYAQSLSMEESYARNSPGVVMVQTVFSGTVYVRKVDLNQYNFNKLVDSIKALDPLQNMLSASQKLDILLSALYRSPTRFFSPTFEYLSQRHRFIANGTGFFISGDGYVLTNCHVIDRDSTYIQRQFMLSTFQELTESSITSLEQSWQVSLSDEQRNTLFDVYGFLYSRTSPMQLSNVEKQVNVVYRIGNEKNNDEARIKKQAKVLIKGAAMPGKDVAILKIDDVHNLPSLKIAREDVPRIGSRALVIGFPDPVGNHAFLAKESANEPTLTVGVISSIKQSVNNFPVIQMDATIAHGSSGSPVCDEKGEVIGLATFGSIERRSNTLASGFNFAVPVSVIRSFIDSLKILPDQSDATDLYNQGLQFFYTSYYRKALAKFKEVERINANYPMLYSFMTDAERKAASDSDKQNYFEKYFFRIMAVFLILAGIYIYIRRLGARRAKFMIKS</sequence>
<dbReference type="RefSeq" id="WP_386100388.1">
    <property type="nucleotide sequence ID" value="NZ_JBHUOZ010000003.1"/>
</dbReference>
<protein>
    <submittedName>
        <fullName evidence="2">S1C family serine protease</fullName>
        <ecNumber evidence="2">3.4.21.-</ecNumber>
    </submittedName>
</protein>
<evidence type="ECO:0000313" key="3">
    <source>
        <dbReference type="Proteomes" id="UP001597511"/>
    </source>
</evidence>
<dbReference type="GO" id="GO:0006508">
    <property type="term" value="P:proteolysis"/>
    <property type="evidence" value="ECO:0007669"/>
    <property type="project" value="UniProtKB-KW"/>
</dbReference>
<name>A0ABW6A757_9BACT</name>
<gene>
    <name evidence="2" type="ORF">ACFS6H_14740</name>
</gene>
<dbReference type="EMBL" id="JBHUOZ010000003">
    <property type="protein sequence ID" value="MFD2920979.1"/>
    <property type="molecule type" value="Genomic_DNA"/>
</dbReference>
<proteinExistence type="predicted"/>
<dbReference type="PANTHER" id="PTHR43019">
    <property type="entry name" value="SERINE ENDOPROTEASE DEGS"/>
    <property type="match status" value="1"/>
</dbReference>
<organism evidence="2 3">
    <name type="scientific">Terrimonas rubra</name>
    <dbReference type="NCBI Taxonomy" id="1035890"/>
    <lineage>
        <taxon>Bacteria</taxon>
        <taxon>Pseudomonadati</taxon>
        <taxon>Bacteroidota</taxon>
        <taxon>Chitinophagia</taxon>
        <taxon>Chitinophagales</taxon>
        <taxon>Chitinophagaceae</taxon>
        <taxon>Terrimonas</taxon>
    </lineage>
</organism>
<keyword evidence="1" id="KW-0812">Transmembrane</keyword>
<feature type="transmembrane region" description="Helical" evidence="1">
    <location>
        <begin position="418"/>
        <end position="436"/>
    </location>
</feature>
<comment type="caution">
    <text evidence="2">The sequence shown here is derived from an EMBL/GenBank/DDBJ whole genome shotgun (WGS) entry which is preliminary data.</text>
</comment>
<reference evidence="3" key="1">
    <citation type="journal article" date="2019" name="Int. J. Syst. Evol. Microbiol.">
        <title>The Global Catalogue of Microorganisms (GCM) 10K type strain sequencing project: providing services to taxonomists for standard genome sequencing and annotation.</title>
        <authorList>
            <consortium name="The Broad Institute Genomics Platform"/>
            <consortium name="The Broad Institute Genome Sequencing Center for Infectious Disease"/>
            <person name="Wu L."/>
            <person name="Ma J."/>
        </authorList>
    </citation>
    <scope>NUCLEOTIDE SEQUENCE [LARGE SCALE GENOMIC DNA]</scope>
    <source>
        <strain evidence="3">KCTC 23299</strain>
    </source>
</reference>
<dbReference type="InterPro" id="IPR043504">
    <property type="entry name" value="Peptidase_S1_PA_chymotrypsin"/>
</dbReference>
<keyword evidence="2" id="KW-0378">Hydrolase</keyword>
<dbReference type="PANTHER" id="PTHR43019:SF23">
    <property type="entry name" value="PROTEASE DO-LIKE 5, CHLOROPLASTIC"/>
    <property type="match status" value="1"/>
</dbReference>
<dbReference type="EC" id="3.4.21.-" evidence="2"/>
<dbReference type="InterPro" id="IPR009003">
    <property type="entry name" value="Peptidase_S1_PA"/>
</dbReference>
<dbReference type="Pfam" id="PF13365">
    <property type="entry name" value="Trypsin_2"/>
    <property type="match status" value="1"/>
</dbReference>
<dbReference type="SUPFAM" id="SSF50494">
    <property type="entry name" value="Trypsin-like serine proteases"/>
    <property type="match status" value="1"/>
</dbReference>
<keyword evidence="1" id="KW-0472">Membrane</keyword>
<dbReference type="Gene3D" id="2.40.10.10">
    <property type="entry name" value="Trypsin-like serine proteases"/>
    <property type="match status" value="1"/>
</dbReference>
<dbReference type="GO" id="GO:0008233">
    <property type="term" value="F:peptidase activity"/>
    <property type="evidence" value="ECO:0007669"/>
    <property type="project" value="UniProtKB-KW"/>
</dbReference>
<evidence type="ECO:0000256" key="1">
    <source>
        <dbReference type="SAM" id="Phobius"/>
    </source>
</evidence>
<evidence type="ECO:0000313" key="2">
    <source>
        <dbReference type="EMBL" id="MFD2920979.1"/>
    </source>
</evidence>
<keyword evidence="2" id="KW-0645">Protease</keyword>